<proteinExistence type="predicted"/>
<evidence type="ECO:0000313" key="10">
    <source>
        <dbReference type="Proteomes" id="UP001408789"/>
    </source>
</evidence>
<dbReference type="CDD" id="cd00519">
    <property type="entry name" value="Lipase_3"/>
    <property type="match status" value="1"/>
</dbReference>
<protein>
    <submittedName>
        <fullName evidence="9">Uncharacterized protein</fullName>
    </submittedName>
</protein>
<dbReference type="Proteomes" id="UP001408789">
    <property type="component" value="Unassembled WGS sequence"/>
</dbReference>
<keyword evidence="4" id="KW-0378">Hydrolase</keyword>
<dbReference type="Pfam" id="PF01764">
    <property type="entry name" value="Lipase_3"/>
    <property type="match status" value="1"/>
</dbReference>
<dbReference type="PANTHER" id="PTHR47090:SF4">
    <property type="entry name" value="FUNGAL LIPASE-LIKE DOMAIN, ALPHA_BETA HYDROLASE"/>
    <property type="match status" value="1"/>
</dbReference>
<dbReference type="InterPro" id="IPR044214">
    <property type="entry name" value="EDS1-like"/>
</dbReference>
<keyword evidence="3" id="KW-0963">Cytoplasm</keyword>
<reference evidence="9 10" key="1">
    <citation type="submission" date="2024-04" db="EMBL/GenBank/DDBJ databases">
        <title>The reference genome of an endangered Asteraceae, Deinandra increscens subsp. villosa, native to the Central Coast of California.</title>
        <authorList>
            <person name="Guilliams M."/>
            <person name="Hasenstab-Lehman K."/>
            <person name="Meyer R."/>
            <person name="Mcevoy S."/>
        </authorList>
    </citation>
    <scope>NUCLEOTIDE SEQUENCE [LARGE SCALE GENOMIC DNA]</scope>
    <source>
        <tissue evidence="9">Leaf</tissue>
    </source>
</reference>
<evidence type="ECO:0000313" key="9">
    <source>
        <dbReference type="EMBL" id="KAK9080481.1"/>
    </source>
</evidence>
<dbReference type="PANTHER" id="PTHR47090">
    <property type="entry name" value="PROTEIN EDS1-RELATED"/>
    <property type="match status" value="1"/>
</dbReference>
<keyword evidence="10" id="KW-1185">Reference proteome</keyword>
<evidence type="ECO:0000256" key="6">
    <source>
        <dbReference type="ARBA" id="ARBA00023242"/>
    </source>
</evidence>
<dbReference type="InterPro" id="IPR029058">
    <property type="entry name" value="AB_hydrolase_fold"/>
</dbReference>
<feature type="domain" description="Fungal lipase-type" evidence="7">
    <location>
        <begin position="53"/>
        <end position="200"/>
    </location>
</feature>
<dbReference type="GO" id="GO:0006629">
    <property type="term" value="P:lipid metabolic process"/>
    <property type="evidence" value="ECO:0007669"/>
    <property type="project" value="InterPro"/>
</dbReference>
<organism evidence="9 10">
    <name type="scientific">Deinandra increscens subsp. villosa</name>
    <dbReference type="NCBI Taxonomy" id="3103831"/>
    <lineage>
        <taxon>Eukaryota</taxon>
        <taxon>Viridiplantae</taxon>
        <taxon>Streptophyta</taxon>
        <taxon>Embryophyta</taxon>
        <taxon>Tracheophyta</taxon>
        <taxon>Spermatophyta</taxon>
        <taxon>Magnoliopsida</taxon>
        <taxon>eudicotyledons</taxon>
        <taxon>Gunneridae</taxon>
        <taxon>Pentapetalae</taxon>
        <taxon>asterids</taxon>
        <taxon>campanulids</taxon>
        <taxon>Asterales</taxon>
        <taxon>Asteraceae</taxon>
        <taxon>Asteroideae</taxon>
        <taxon>Heliantheae alliance</taxon>
        <taxon>Madieae</taxon>
        <taxon>Madiinae</taxon>
        <taxon>Deinandra</taxon>
    </lineage>
</organism>
<dbReference type="SUPFAM" id="SSF53474">
    <property type="entry name" value="alpha/beta-Hydrolases"/>
    <property type="match status" value="1"/>
</dbReference>
<evidence type="ECO:0000256" key="3">
    <source>
        <dbReference type="ARBA" id="ARBA00022490"/>
    </source>
</evidence>
<dbReference type="GO" id="GO:0005634">
    <property type="term" value="C:nucleus"/>
    <property type="evidence" value="ECO:0007669"/>
    <property type="project" value="UniProtKB-SubCell"/>
</dbReference>
<evidence type="ECO:0000256" key="1">
    <source>
        <dbReference type="ARBA" id="ARBA00004123"/>
    </source>
</evidence>
<evidence type="ECO:0000256" key="2">
    <source>
        <dbReference type="ARBA" id="ARBA00004496"/>
    </source>
</evidence>
<gene>
    <name evidence="9" type="ORF">SSX86_000239</name>
</gene>
<dbReference type="GO" id="GO:0016787">
    <property type="term" value="F:hydrolase activity"/>
    <property type="evidence" value="ECO:0007669"/>
    <property type="project" value="UniProtKB-KW"/>
</dbReference>
<keyword evidence="6" id="KW-0539">Nucleus</keyword>
<name>A0AAP0DSZ7_9ASTR</name>
<dbReference type="InterPro" id="IPR041266">
    <property type="entry name" value="EDS1_EP"/>
</dbReference>
<dbReference type="GO" id="GO:0006952">
    <property type="term" value="P:defense response"/>
    <property type="evidence" value="ECO:0007669"/>
    <property type="project" value="UniProtKB-KW"/>
</dbReference>
<feature type="domain" description="EDS1 EP" evidence="8">
    <location>
        <begin position="459"/>
        <end position="624"/>
    </location>
</feature>
<evidence type="ECO:0000259" key="7">
    <source>
        <dbReference type="Pfam" id="PF01764"/>
    </source>
</evidence>
<dbReference type="Pfam" id="PF18117">
    <property type="entry name" value="EDS1_EP"/>
    <property type="match status" value="1"/>
</dbReference>
<evidence type="ECO:0000259" key="8">
    <source>
        <dbReference type="Pfam" id="PF18117"/>
    </source>
</evidence>
<dbReference type="GO" id="GO:0005737">
    <property type="term" value="C:cytoplasm"/>
    <property type="evidence" value="ECO:0007669"/>
    <property type="project" value="UniProtKB-SubCell"/>
</dbReference>
<evidence type="ECO:0000256" key="4">
    <source>
        <dbReference type="ARBA" id="ARBA00022801"/>
    </source>
</evidence>
<sequence>MEVERESVKLSLTDELIKTACILSMKAHSNQDYYLTTSEKHGADSSSSVLIIAIRGSMEVKGFYPDDHFGEVDVDCDRFPSLRRIGEGQLAKVNGSFLEIFQNLLTNSGFRSEVEKAVKEDKKILFTGHSSGGAVASLATLWLLDEYTRKRKIRNPIGCVTFGSPLIGDGTLTHAVRREKWAGHFIHFVMERDIVPRMMLAPKTSVQEYLPNILNFYRQEVSPVRAQKSGKFTKLFKKSSHARTDGPDQLVDEDQAVGFFENVLINASTVASHDAFDLMEPTNSLKEVLSADYVKVSCYRPFGNYVFCTQGEDQSPRQQLFVENANAVLQLLFYFLQLPNEDQDLAQFALESLTENLSYEEELNNGGLQLDKRAYLKPRNEHQLTSDGANSDAVHTKNKALFELTASAKWCLLAGEEAEKRKKVCEDEIKASMEKHKSNETKNNKKPKIIEDLIGEILRYKKTCGEGAVDYYEAFKLQKDFKDFEANVNRLEQAKIWDVIVEMVIRKDLPDEFEVWDEFVNLATQFRRLYEPLDIANYYRHDKGDDTGAKYMEVRPKRYKFTQRWYQHAHVMGFEAESESNFVADAEELIKEVKKPKKKTIEQVKKDFESIKEKVVGWKSDTDVFCGDAIMSKLENELAKAN</sequence>
<dbReference type="AlphaFoldDB" id="A0AAP0DSZ7"/>
<keyword evidence="5" id="KW-0611">Plant defense</keyword>
<accession>A0AAP0DSZ7</accession>
<comment type="subcellular location">
    <subcellularLocation>
        <location evidence="2">Cytoplasm</location>
    </subcellularLocation>
    <subcellularLocation>
        <location evidence="1">Nucleus</location>
    </subcellularLocation>
</comment>
<comment type="caution">
    <text evidence="9">The sequence shown here is derived from an EMBL/GenBank/DDBJ whole genome shotgun (WGS) entry which is preliminary data.</text>
</comment>
<dbReference type="InterPro" id="IPR002921">
    <property type="entry name" value="Fungal_lipase-type"/>
</dbReference>
<evidence type="ECO:0000256" key="5">
    <source>
        <dbReference type="ARBA" id="ARBA00022821"/>
    </source>
</evidence>
<dbReference type="Gene3D" id="3.40.50.1820">
    <property type="entry name" value="alpha/beta hydrolase"/>
    <property type="match status" value="1"/>
</dbReference>
<dbReference type="EMBL" id="JBCNJP010000002">
    <property type="protein sequence ID" value="KAK9080481.1"/>
    <property type="molecule type" value="Genomic_DNA"/>
</dbReference>